<dbReference type="SUPFAM" id="SSF52047">
    <property type="entry name" value="RNI-like"/>
    <property type="match status" value="1"/>
</dbReference>
<accession>A0A2A9NWQ2</accession>
<organism evidence="2 3">
    <name type="scientific">Amanita thiersii Skay4041</name>
    <dbReference type="NCBI Taxonomy" id="703135"/>
    <lineage>
        <taxon>Eukaryota</taxon>
        <taxon>Fungi</taxon>
        <taxon>Dikarya</taxon>
        <taxon>Basidiomycota</taxon>
        <taxon>Agaricomycotina</taxon>
        <taxon>Agaricomycetes</taxon>
        <taxon>Agaricomycetidae</taxon>
        <taxon>Agaricales</taxon>
        <taxon>Pluteineae</taxon>
        <taxon>Amanitaceae</taxon>
        <taxon>Amanita</taxon>
    </lineage>
</organism>
<proteinExistence type="predicted"/>
<dbReference type="Proteomes" id="UP000242287">
    <property type="component" value="Unassembled WGS sequence"/>
</dbReference>
<dbReference type="Gene3D" id="3.80.10.10">
    <property type="entry name" value="Ribonuclease Inhibitor"/>
    <property type="match status" value="1"/>
</dbReference>
<sequence length="440" mass="50490">MTDSLSLPPEILCTIFVELQPKKRLRHQLPVEVVVSHVCKHWRGAAIGFPQLWSRIDVYSDKSQDRLAGYLERSNPCLVDVNIDTYDFDNGSNSLDEVASFAHAFELIAKHIERVKRLFWFTRYENTIEQYRNPFMNVAAPQLEHLRIVATKHIVPYKRSGPSYTIFNGGAPLLNLVDIGATWTLPCIEHLTTLILGDICPPFDGLASQFLRIITSAPNLQNLAIHRTFGTATTDIMTGPISMPNLRSLKLAFQHTSLIVSFLFGLQAPLLESLWLSCRPFMALYPFLKHAQVASGTKFPRLKYLTLQTYDFPECSLFARAFSTVRCLHLLYPRNSLLNLDELFGMSSSQYVYWPSVDTLAIQSTHDAYTSNNFVNQLHGLIHYRRQVDKKIKNFLFDSDLFEIVSRDENICRNVTVETLHGNNYDEYWWNLDASQYLQL</sequence>
<dbReference type="OrthoDB" id="3023006at2759"/>
<dbReference type="AlphaFoldDB" id="A0A2A9NWQ2"/>
<reference evidence="2 3" key="1">
    <citation type="submission" date="2014-02" db="EMBL/GenBank/DDBJ databases">
        <title>Transposable element dynamics among asymbiotic and ectomycorrhizal Amanita fungi.</title>
        <authorList>
            <consortium name="DOE Joint Genome Institute"/>
            <person name="Hess J."/>
            <person name="Skrede I."/>
            <person name="Wolfe B."/>
            <person name="LaButti K."/>
            <person name="Ohm R.A."/>
            <person name="Grigoriev I.V."/>
            <person name="Pringle A."/>
        </authorList>
    </citation>
    <scope>NUCLEOTIDE SEQUENCE [LARGE SCALE GENOMIC DNA]</scope>
    <source>
        <strain evidence="2 3">SKay4041</strain>
    </source>
</reference>
<evidence type="ECO:0000313" key="3">
    <source>
        <dbReference type="Proteomes" id="UP000242287"/>
    </source>
</evidence>
<dbReference type="EMBL" id="KZ301981">
    <property type="protein sequence ID" value="PFH52142.1"/>
    <property type="molecule type" value="Genomic_DNA"/>
</dbReference>
<evidence type="ECO:0000313" key="2">
    <source>
        <dbReference type="EMBL" id="PFH52142.1"/>
    </source>
</evidence>
<dbReference type="InterPro" id="IPR001810">
    <property type="entry name" value="F-box_dom"/>
</dbReference>
<dbReference type="InterPro" id="IPR032675">
    <property type="entry name" value="LRR_dom_sf"/>
</dbReference>
<name>A0A2A9NWQ2_9AGAR</name>
<dbReference type="Pfam" id="PF12937">
    <property type="entry name" value="F-box-like"/>
    <property type="match status" value="1"/>
</dbReference>
<dbReference type="SUPFAM" id="SSF81383">
    <property type="entry name" value="F-box domain"/>
    <property type="match status" value="1"/>
</dbReference>
<dbReference type="Gene3D" id="1.20.1280.50">
    <property type="match status" value="1"/>
</dbReference>
<evidence type="ECO:0000259" key="1">
    <source>
        <dbReference type="Pfam" id="PF12937"/>
    </source>
</evidence>
<feature type="domain" description="F-box" evidence="1">
    <location>
        <begin position="6"/>
        <end position="57"/>
    </location>
</feature>
<gene>
    <name evidence="2" type="ORF">AMATHDRAFT_140863</name>
</gene>
<dbReference type="PANTHER" id="PTHR38926">
    <property type="entry name" value="F-BOX DOMAIN CONTAINING PROTEIN, EXPRESSED"/>
    <property type="match status" value="1"/>
</dbReference>
<dbReference type="PANTHER" id="PTHR38926:SF5">
    <property type="entry name" value="F-BOX AND LEUCINE-RICH REPEAT PROTEIN 6"/>
    <property type="match status" value="1"/>
</dbReference>
<dbReference type="STRING" id="703135.A0A2A9NWQ2"/>
<protein>
    <recommendedName>
        <fullName evidence="1">F-box domain-containing protein</fullName>
    </recommendedName>
</protein>
<dbReference type="InterPro" id="IPR036047">
    <property type="entry name" value="F-box-like_dom_sf"/>
</dbReference>
<keyword evidence="3" id="KW-1185">Reference proteome</keyword>